<comment type="similarity">
    <text evidence="2">Belongs to the pectinesterase family.</text>
</comment>
<evidence type="ECO:0000313" key="11">
    <source>
        <dbReference type="Proteomes" id="UP000703269"/>
    </source>
</evidence>
<reference evidence="10 11" key="1">
    <citation type="submission" date="2021-08" db="EMBL/GenBank/DDBJ databases">
        <title>Draft Genome Sequence of Phanerochaete sordida strain YK-624.</title>
        <authorList>
            <person name="Mori T."/>
            <person name="Dohra H."/>
            <person name="Suzuki T."/>
            <person name="Kawagishi H."/>
            <person name="Hirai H."/>
        </authorList>
    </citation>
    <scope>NUCLEOTIDE SEQUENCE [LARGE SCALE GENOMIC DNA]</scope>
    <source>
        <strain evidence="10 11">YK-624</strain>
    </source>
</reference>
<feature type="signal peptide" evidence="8">
    <location>
        <begin position="1"/>
        <end position="18"/>
    </location>
</feature>
<dbReference type="AlphaFoldDB" id="A0A9P3LIB0"/>
<dbReference type="GO" id="GO:0005576">
    <property type="term" value="C:extracellular region"/>
    <property type="evidence" value="ECO:0007669"/>
    <property type="project" value="UniProtKB-SubCell"/>
</dbReference>
<dbReference type="Gene3D" id="2.160.20.10">
    <property type="entry name" value="Single-stranded right-handed beta-helix, Pectin lyase-like"/>
    <property type="match status" value="1"/>
</dbReference>
<comment type="catalytic activity">
    <reaction evidence="6 8">
        <text>[(1-&gt;4)-alpha-D-galacturonosyl methyl ester](n) + n H2O = [(1-&gt;4)-alpha-D-galacturonosyl](n) + n methanol + n H(+)</text>
        <dbReference type="Rhea" id="RHEA:22380"/>
        <dbReference type="Rhea" id="RHEA-COMP:14570"/>
        <dbReference type="Rhea" id="RHEA-COMP:14573"/>
        <dbReference type="ChEBI" id="CHEBI:15377"/>
        <dbReference type="ChEBI" id="CHEBI:15378"/>
        <dbReference type="ChEBI" id="CHEBI:17790"/>
        <dbReference type="ChEBI" id="CHEBI:140522"/>
        <dbReference type="ChEBI" id="CHEBI:140523"/>
        <dbReference type="EC" id="3.1.1.11"/>
    </reaction>
</comment>
<comment type="function">
    <text evidence="8">Involved in maceration and soft-rotting of plant tissue.</text>
</comment>
<gene>
    <name evidence="10" type="ORF">PsYK624_123680</name>
</gene>
<dbReference type="Pfam" id="PF01095">
    <property type="entry name" value="Pectinesterase"/>
    <property type="match status" value="1"/>
</dbReference>
<dbReference type="PANTHER" id="PTHR31321:SF127">
    <property type="entry name" value="PECTINESTERASE"/>
    <property type="match status" value="1"/>
</dbReference>
<dbReference type="OrthoDB" id="2019149at2759"/>
<keyword evidence="8" id="KW-0961">Cell wall biogenesis/degradation</keyword>
<keyword evidence="8" id="KW-0964">Secreted</keyword>
<organism evidence="10 11">
    <name type="scientific">Phanerochaete sordida</name>
    <dbReference type="NCBI Taxonomy" id="48140"/>
    <lineage>
        <taxon>Eukaryota</taxon>
        <taxon>Fungi</taxon>
        <taxon>Dikarya</taxon>
        <taxon>Basidiomycota</taxon>
        <taxon>Agaricomycotina</taxon>
        <taxon>Agaricomycetes</taxon>
        <taxon>Polyporales</taxon>
        <taxon>Phanerochaetaceae</taxon>
        <taxon>Phanerochaete</taxon>
    </lineage>
</organism>
<accession>A0A9P3LIB0</accession>
<feature type="active site" evidence="7">
    <location>
        <position position="185"/>
    </location>
</feature>
<evidence type="ECO:0000256" key="8">
    <source>
        <dbReference type="RuleBase" id="RU000589"/>
    </source>
</evidence>
<dbReference type="SUPFAM" id="SSF51126">
    <property type="entry name" value="Pectin lyase-like"/>
    <property type="match status" value="1"/>
</dbReference>
<dbReference type="InterPro" id="IPR012334">
    <property type="entry name" value="Pectin_lyas_fold"/>
</dbReference>
<sequence>MRLLQVLVSAVLLPAAYAVSRTSPPSGAVVVNPSATTGQFKTLTSAVAALPNDNSAQTIFMFPGTYKEQVLIQRSGPVTIFGYTENTMDFTANTVVLAHNASLQTSASDDATGTLRIKTNNVRLYNLDIRNDFGVAETNGQAIALSQYGSNCGAYACRFFSYQDTLYANQGTQVYLKSYIEGAVDFIFGREGSAYFSGNTIATKGAGCVTASGRETNDTNLYLFESNNVVAAADASSNITGETFLGRPWGGAFHFLLDIILQVNMFGIDFAKVVFKNTIITAPLDKAIWSEWQSSDPRTDNILFAEFNSTGSGVSGASRPSFATVLTSSQAAQFTIATTVGSDWATWVDTTYL</sequence>
<dbReference type="GO" id="GO:0042545">
    <property type="term" value="P:cell wall modification"/>
    <property type="evidence" value="ECO:0007669"/>
    <property type="project" value="UniProtKB-UniRule"/>
</dbReference>
<keyword evidence="5 8" id="KW-0063">Aspartyl esterase</keyword>
<dbReference type="EMBL" id="BPQB01000056">
    <property type="protein sequence ID" value="GJE96175.1"/>
    <property type="molecule type" value="Genomic_DNA"/>
</dbReference>
<dbReference type="EC" id="3.1.1.11" evidence="3 8"/>
<keyword evidence="4 8" id="KW-0378">Hydrolase</keyword>
<proteinExistence type="inferred from homology"/>
<evidence type="ECO:0000259" key="9">
    <source>
        <dbReference type="Pfam" id="PF01095"/>
    </source>
</evidence>
<evidence type="ECO:0000256" key="7">
    <source>
        <dbReference type="PROSITE-ProRule" id="PRU10040"/>
    </source>
</evidence>
<dbReference type="PANTHER" id="PTHR31321">
    <property type="entry name" value="ACYL-COA THIOESTER HYDROLASE YBHC-RELATED"/>
    <property type="match status" value="1"/>
</dbReference>
<comment type="caution">
    <text evidence="10">The sequence shown here is derived from an EMBL/GenBank/DDBJ whole genome shotgun (WGS) entry which is preliminary data.</text>
</comment>
<dbReference type="GO" id="GO:0030599">
    <property type="term" value="F:pectinesterase activity"/>
    <property type="evidence" value="ECO:0007669"/>
    <property type="project" value="UniProtKB-UniRule"/>
</dbReference>
<evidence type="ECO:0000256" key="3">
    <source>
        <dbReference type="ARBA" id="ARBA00013229"/>
    </source>
</evidence>
<dbReference type="InterPro" id="IPR033131">
    <property type="entry name" value="Pectinesterase_Asp_AS"/>
</dbReference>
<dbReference type="GO" id="GO:0045490">
    <property type="term" value="P:pectin catabolic process"/>
    <property type="evidence" value="ECO:0007669"/>
    <property type="project" value="UniProtKB-UniRule"/>
</dbReference>
<feature type="domain" description="Pectinesterase catalytic" evidence="9">
    <location>
        <begin position="34"/>
        <end position="340"/>
    </location>
</feature>
<evidence type="ECO:0000256" key="5">
    <source>
        <dbReference type="ARBA" id="ARBA00023085"/>
    </source>
</evidence>
<evidence type="ECO:0000313" key="10">
    <source>
        <dbReference type="EMBL" id="GJE96175.1"/>
    </source>
</evidence>
<dbReference type="InterPro" id="IPR011050">
    <property type="entry name" value="Pectin_lyase_fold/virulence"/>
</dbReference>
<keyword evidence="8" id="KW-0732">Signal</keyword>
<comment type="pathway">
    <text evidence="1 8">Glycan metabolism; pectin degradation; 2-dehydro-3-deoxy-D-gluconate from pectin: step 1/5.</text>
</comment>
<evidence type="ECO:0000256" key="4">
    <source>
        <dbReference type="ARBA" id="ARBA00022801"/>
    </source>
</evidence>
<evidence type="ECO:0000256" key="2">
    <source>
        <dbReference type="ARBA" id="ARBA00008891"/>
    </source>
</evidence>
<comment type="subcellular location">
    <subcellularLocation>
        <location evidence="8">Secreted</location>
    </subcellularLocation>
</comment>
<evidence type="ECO:0000256" key="1">
    <source>
        <dbReference type="ARBA" id="ARBA00005184"/>
    </source>
</evidence>
<name>A0A9P3LIB0_9APHY</name>
<dbReference type="Proteomes" id="UP000703269">
    <property type="component" value="Unassembled WGS sequence"/>
</dbReference>
<keyword evidence="11" id="KW-1185">Reference proteome</keyword>
<evidence type="ECO:0000256" key="6">
    <source>
        <dbReference type="ARBA" id="ARBA00047928"/>
    </source>
</evidence>
<dbReference type="InterPro" id="IPR000070">
    <property type="entry name" value="Pectinesterase_cat"/>
</dbReference>
<feature type="chain" id="PRO_5040544106" description="Pectinesterase" evidence="8">
    <location>
        <begin position="19"/>
        <end position="353"/>
    </location>
</feature>
<dbReference type="PROSITE" id="PS00503">
    <property type="entry name" value="PECTINESTERASE_2"/>
    <property type="match status" value="1"/>
</dbReference>
<protein>
    <recommendedName>
        <fullName evidence="3 8">Pectinesterase</fullName>
        <ecNumber evidence="3 8">3.1.1.11</ecNumber>
    </recommendedName>
</protein>